<evidence type="ECO:0000256" key="1">
    <source>
        <dbReference type="ARBA" id="ARBA00004419"/>
    </source>
</evidence>
<evidence type="ECO:0000259" key="4">
    <source>
        <dbReference type="PROSITE" id="PS50030"/>
    </source>
</evidence>
<sequence>MALEALLQSTAQGQKENDTYALHHLDSSLLKNLEEKRDKAKRQDEDTARPNSNQNSALRDLEMLRSRNKANEPLSNLDAILANKKSAADPKLNDPGTVLKPYDAEVVTEAALGDVKPNANATMSWNVKNTGRYPFDSQCKLAFVDGDGLLVNGYSIPNCQPGAYVWINVSFNAFRTPGAYETFFRLTHDNIQFGPRLHVKMNVVTDVVPKQKPEDANNNARIENEEKSGFPLQPSRSMVMQSQPPNNGQFVQSQQMPMQPQYQYIPSYPPSQPPYHYPPMYGMQPPMHVPNMNNSYYNPPHQPLMSHMDNSAKDAYPPQDPNASVMMSSFVNNNNNNASSNNNNVNLPLSAVPPTNPKISPDNVAPVVESKPVKDDVLLCVCGKELTFMEVKEAYKANRKVYCDVCKQQERNHVWHCMGGYDKNAHPGGFDMCAACATQQLGRAPVIDSSKNQGFDKQKPSNSNIPLDTDKGAPYPILEKPSAPPESNPSAFAFTDADAKFMYPIQLRQLIEMGFDREKIRRLLLQHRGDMSITLGVSFTYLFLFAFLYCGDFFPFGSIYNQIYTVVIRAYLLVLALFCFGDHNLFAIIDCIDPITYWLFPIPSVEKKYPKIVVKLNKTKRCLKHKLHILFVSSYNKQHVSLGNSFC</sequence>
<keyword evidence="3" id="KW-1133">Transmembrane helix</keyword>
<dbReference type="EMBL" id="ASPP01021895">
    <property type="protein sequence ID" value="ETO11913.1"/>
    <property type="molecule type" value="Genomic_DNA"/>
</dbReference>
<gene>
    <name evidence="5" type="ORF">RFI_25462</name>
</gene>
<dbReference type="AlphaFoldDB" id="X6MD40"/>
<name>X6MD40_RETFI</name>
<feature type="region of interest" description="Disordered" evidence="2">
    <location>
        <begin position="448"/>
        <end position="471"/>
    </location>
</feature>
<protein>
    <recommendedName>
        <fullName evidence="4">UBA domain-containing protein</fullName>
    </recommendedName>
</protein>
<feature type="region of interest" description="Disordered" evidence="2">
    <location>
        <begin position="211"/>
        <end position="242"/>
    </location>
</feature>
<dbReference type="PROSITE" id="PS50030">
    <property type="entry name" value="UBA"/>
    <property type="match status" value="1"/>
</dbReference>
<evidence type="ECO:0000256" key="3">
    <source>
        <dbReference type="SAM" id="Phobius"/>
    </source>
</evidence>
<organism evidence="5 6">
    <name type="scientific">Reticulomyxa filosa</name>
    <dbReference type="NCBI Taxonomy" id="46433"/>
    <lineage>
        <taxon>Eukaryota</taxon>
        <taxon>Sar</taxon>
        <taxon>Rhizaria</taxon>
        <taxon>Retaria</taxon>
        <taxon>Foraminifera</taxon>
        <taxon>Monothalamids</taxon>
        <taxon>Reticulomyxidae</taxon>
        <taxon>Reticulomyxa</taxon>
    </lineage>
</organism>
<evidence type="ECO:0000256" key="2">
    <source>
        <dbReference type="SAM" id="MobiDB-lite"/>
    </source>
</evidence>
<reference evidence="5 6" key="1">
    <citation type="journal article" date="2013" name="Curr. Biol.">
        <title>The Genome of the Foraminiferan Reticulomyxa filosa.</title>
        <authorList>
            <person name="Glockner G."/>
            <person name="Hulsmann N."/>
            <person name="Schleicher M."/>
            <person name="Noegel A.A."/>
            <person name="Eichinger L."/>
            <person name="Gallinger C."/>
            <person name="Pawlowski J."/>
            <person name="Sierra R."/>
            <person name="Euteneuer U."/>
            <person name="Pillet L."/>
            <person name="Moustafa A."/>
            <person name="Platzer M."/>
            <person name="Groth M."/>
            <person name="Szafranski K."/>
            <person name="Schliwa M."/>
        </authorList>
    </citation>
    <scope>NUCLEOTIDE SEQUENCE [LARGE SCALE GENOMIC DNA]</scope>
</reference>
<feature type="domain" description="UBA" evidence="4">
    <location>
        <begin position="496"/>
        <end position="545"/>
    </location>
</feature>
<proteinExistence type="predicted"/>
<feature type="transmembrane region" description="Helical" evidence="3">
    <location>
        <begin position="531"/>
        <end position="549"/>
    </location>
</feature>
<dbReference type="InterPro" id="IPR015940">
    <property type="entry name" value="UBA"/>
</dbReference>
<accession>X6MD40</accession>
<keyword evidence="3" id="KW-0472">Membrane</keyword>
<comment type="caution">
    <text evidence="5">The sequence shown here is derived from an EMBL/GenBank/DDBJ whole genome shotgun (WGS) entry which is preliminary data.</text>
</comment>
<dbReference type="PANTHER" id="PTHR20930:SF0">
    <property type="entry name" value="PROTEIN ILRUN"/>
    <property type="match status" value="1"/>
</dbReference>
<dbReference type="Pfam" id="PF16158">
    <property type="entry name" value="N_BRCA1_IG"/>
    <property type="match status" value="1"/>
</dbReference>
<dbReference type="InterPro" id="IPR013783">
    <property type="entry name" value="Ig-like_fold"/>
</dbReference>
<dbReference type="GO" id="GO:0005776">
    <property type="term" value="C:autophagosome"/>
    <property type="evidence" value="ECO:0007669"/>
    <property type="project" value="UniProtKB-SubCell"/>
</dbReference>
<comment type="subcellular location">
    <subcellularLocation>
        <location evidence="1">Cytoplasmic vesicle</location>
        <location evidence="1">Autophagosome</location>
    </subcellularLocation>
</comment>
<dbReference type="CDD" id="cd14947">
    <property type="entry name" value="NBR1_like"/>
    <property type="match status" value="1"/>
</dbReference>
<dbReference type="Proteomes" id="UP000023152">
    <property type="component" value="Unassembled WGS sequence"/>
</dbReference>
<evidence type="ECO:0000313" key="5">
    <source>
        <dbReference type="EMBL" id="ETO11913.1"/>
    </source>
</evidence>
<keyword evidence="6" id="KW-1185">Reference proteome</keyword>
<dbReference type="OrthoDB" id="661148at2759"/>
<feature type="compositionally biased region" description="Basic and acidic residues" evidence="2">
    <location>
        <begin position="35"/>
        <end position="48"/>
    </location>
</feature>
<dbReference type="Gene3D" id="2.60.40.10">
    <property type="entry name" value="Immunoglobulins"/>
    <property type="match status" value="1"/>
</dbReference>
<feature type="transmembrane region" description="Helical" evidence="3">
    <location>
        <begin position="561"/>
        <end position="580"/>
    </location>
</feature>
<evidence type="ECO:0000313" key="6">
    <source>
        <dbReference type="Proteomes" id="UP000023152"/>
    </source>
</evidence>
<dbReference type="InterPro" id="IPR032350">
    <property type="entry name" value="Nbr1_FW"/>
</dbReference>
<feature type="region of interest" description="Disordered" evidence="2">
    <location>
        <begin position="35"/>
        <end position="59"/>
    </location>
</feature>
<keyword evidence="3" id="KW-0812">Transmembrane</keyword>
<dbReference type="PANTHER" id="PTHR20930">
    <property type="entry name" value="OVARIAN CARCINOMA ANTIGEN CA125-RELATED"/>
    <property type="match status" value="1"/>
</dbReference>